<dbReference type="AlphaFoldDB" id="A0A1F4VE74"/>
<evidence type="ECO:0000313" key="2">
    <source>
        <dbReference type="Proteomes" id="UP000176504"/>
    </source>
</evidence>
<evidence type="ECO:0000313" key="1">
    <source>
        <dbReference type="EMBL" id="OGC55552.1"/>
    </source>
</evidence>
<protein>
    <submittedName>
        <fullName evidence="1">Uncharacterized protein</fullName>
    </submittedName>
</protein>
<comment type="caution">
    <text evidence="1">The sequence shown here is derived from an EMBL/GenBank/DDBJ whole genome shotgun (WGS) entry which is preliminary data.</text>
</comment>
<dbReference type="EMBL" id="MEVI01000002">
    <property type="protein sequence ID" value="OGC55552.1"/>
    <property type="molecule type" value="Genomic_DNA"/>
</dbReference>
<gene>
    <name evidence="1" type="ORF">A3A78_01185</name>
</gene>
<sequence length="156" mass="17655">MHDLFMHPDRFRDQGVEVGRRVHVKNLHIDRRAALFDWINQSEGPNLGYPIPPIKYHHIVEVLPSPVVPDGDKAKTHLQPSFPAQGSSAYGGRLRLLKSQGACPPSGRRKKMSNCPPDFDKQILIFFTKLLLSKFSIRLLRSARNDVKLGHSEATK</sequence>
<organism evidence="1 2">
    <name type="scientific">candidate division WWE3 bacterium RIFCSPLOWO2_01_FULL_41_18</name>
    <dbReference type="NCBI Taxonomy" id="1802625"/>
    <lineage>
        <taxon>Bacteria</taxon>
        <taxon>Katanobacteria</taxon>
    </lineage>
</organism>
<proteinExistence type="predicted"/>
<dbReference type="Proteomes" id="UP000176504">
    <property type="component" value="Unassembled WGS sequence"/>
</dbReference>
<name>A0A1F4VE74_UNCKA</name>
<reference evidence="1 2" key="1">
    <citation type="journal article" date="2016" name="Nat. Commun.">
        <title>Thousands of microbial genomes shed light on interconnected biogeochemical processes in an aquifer system.</title>
        <authorList>
            <person name="Anantharaman K."/>
            <person name="Brown C.T."/>
            <person name="Hug L.A."/>
            <person name="Sharon I."/>
            <person name="Castelle C.J."/>
            <person name="Probst A.J."/>
            <person name="Thomas B.C."/>
            <person name="Singh A."/>
            <person name="Wilkins M.J."/>
            <person name="Karaoz U."/>
            <person name="Brodie E.L."/>
            <person name="Williams K.H."/>
            <person name="Hubbard S.S."/>
            <person name="Banfield J.F."/>
        </authorList>
    </citation>
    <scope>NUCLEOTIDE SEQUENCE [LARGE SCALE GENOMIC DNA]</scope>
</reference>
<accession>A0A1F4VE74</accession>